<organism evidence="4 5">
    <name type="scientific">Luteococcus sanguinis</name>
    <dbReference type="NCBI Taxonomy" id="174038"/>
    <lineage>
        <taxon>Bacteria</taxon>
        <taxon>Bacillati</taxon>
        <taxon>Actinomycetota</taxon>
        <taxon>Actinomycetes</taxon>
        <taxon>Propionibacteriales</taxon>
        <taxon>Propionibacteriaceae</taxon>
        <taxon>Luteococcus</taxon>
    </lineage>
</organism>
<feature type="transmembrane region" description="Helical" evidence="2">
    <location>
        <begin position="49"/>
        <end position="72"/>
    </location>
</feature>
<evidence type="ECO:0000259" key="3">
    <source>
        <dbReference type="PROSITE" id="PS51782"/>
    </source>
</evidence>
<evidence type="ECO:0000313" key="4">
    <source>
        <dbReference type="EMBL" id="MFC6398027.1"/>
    </source>
</evidence>
<dbReference type="CDD" id="cd00118">
    <property type="entry name" value="LysM"/>
    <property type="match status" value="2"/>
</dbReference>
<feature type="transmembrane region" description="Helical" evidence="2">
    <location>
        <begin position="93"/>
        <end position="113"/>
    </location>
</feature>
<dbReference type="PANTHER" id="PTHR34700:SF4">
    <property type="entry name" value="PHAGE-LIKE ELEMENT PBSX PROTEIN XKDP"/>
    <property type="match status" value="1"/>
</dbReference>
<dbReference type="InterPro" id="IPR052196">
    <property type="entry name" value="Bact_Kbp"/>
</dbReference>
<dbReference type="SUPFAM" id="SSF54106">
    <property type="entry name" value="LysM domain"/>
    <property type="match status" value="1"/>
</dbReference>
<feature type="compositionally biased region" description="Pro residues" evidence="1">
    <location>
        <begin position="324"/>
        <end position="333"/>
    </location>
</feature>
<feature type="transmembrane region" description="Helical" evidence="2">
    <location>
        <begin position="7"/>
        <end position="29"/>
    </location>
</feature>
<feature type="compositionally biased region" description="Low complexity" evidence="1">
    <location>
        <begin position="293"/>
        <end position="323"/>
    </location>
</feature>
<feature type="region of interest" description="Disordered" evidence="1">
    <location>
        <begin position="131"/>
        <end position="158"/>
    </location>
</feature>
<dbReference type="SMART" id="SM00257">
    <property type="entry name" value="LysM"/>
    <property type="match status" value="2"/>
</dbReference>
<dbReference type="Gene3D" id="3.10.350.10">
    <property type="entry name" value="LysM domain"/>
    <property type="match status" value="2"/>
</dbReference>
<reference evidence="5" key="1">
    <citation type="journal article" date="2019" name="Int. J. Syst. Evol. Microbiol.">
        <title>The Global Catalogue of Microorganisms (GCM) 10K type strain sequencing project: providing services to taxonomists for standard genome sequencing and annotation.</title>
        <authorList>
            <consortium name="The Broad Institute Genomics Platform"/>
            <consortium name="The Broad Institute Genome Sequencing Center for Infectious Disease"/>
            <person name="Wu L."/>
            <person name="Ma J."/>
        </authorList>
    </citation>
    <scope>NUCLEOTIDE SEQUENCE [LARGE SCALE GENOMIC DNA]</scope>
    <source>
        <strain evidence="5">CGMCC 1.15277</strain>
    </source>
</reference>
<feature type="domain" description="LysM" evidence="3">
    <location>
        <begin position="164"/>
        <end position="211"/>
    </location>
</feature>
<feature type="compositionally biased region" description="Low complexity" evidence="1">
    <location>
        <begin position="146"/>
        <end position="158"/>
    </location>
</feature>
<feature type="compositionally biased region" description="Polar residues" evidence="1">
    <location>
        <begin position="278"/>
        <end position="287"/>
    </location>
</feature>
<comment type="caution">
    <text evidence="4">The sequence shown here is derived from an EMBL/GenBank/DDBJ whole genome shotgun (WGS) entry which is preliminary data.</text>
</comment>
<keyword evidence="2" id="KW-0812">Transmembrane</keyword>
<feature type="compositionally biased region" description="Low complexity" evidence="1">
    <location>
        <begin position="334"/>
        <end position="352"/>
    </location>
</feature>
<keyword evidence="5" id="KW-1185">Reference proteome</keyword>
<dbReference type="RefSeq" id="WP_343886849.1">
    <property type="nucleotide sequence ID" value="NZ_BAAAKI010000024.1"/>
</dbReference>
<feature type="region of interest" description="Disordered" evidence="1">
    <location>
        <begin position="259"/>
        <end position="352"/>
    </location>
</feature>
<evidence type="ECO:0000256" key="2">
    <source>
        <dbReference type="SAM" id="Phobius"/>
    </source>
</evidence>
<dbReference type="EMBL" id="JBHSUA010000025">
    <property type="protein sequence ID" value="MFC6398027.1"/>
    <property type="molecule type" value="Genomic_DNA"/>
</dbReference>
<dbReference type="PROSITE" id="PS51782">
    <property type="entry name" value="LYSM"/>
    <property type="match status" value="2"/>
</dbReference>
<proteinExistence type="predicted"/>
<keyword evidence="2" id="KW-1133">Transmembrane helix</keyword>
<sequence length="926" mass="97688">MKRAIRAIAAWVMIATMVIGAPVALLVLGRLSGLAEVDWAHLLTTQDTGALLLGVLTLAGWVAWALFTLTVVAELAAQLSRGRIRLRIPLSGWARPIAGALVVAALGVAAPVAGHAHAPVAVAAPAVSSSTSAPSSSASNPEVHSTAETTAPASSAEPSAAKLATHMVVAGDDLWSIAEHYYGDGTRWRDLSRENRLDPMAVLPVGAVLQLPGLTAETLAETVEGSSVTVTPGDTLSGIADEELGDADRWPEIFDKNSDVISDPDVIEPGWVLDLPDDSSTPTTAEEQTGPGPVVAPTVSAPATAPTASAPATAPTASAQASTPAPPVSPAQPPAEVAEAVPSPAAAQAPEPVEPEVLAASDVAPDGDQVAEVAGITGVLALSLLAAVALRRRAQLFHRPLGQRIPHAGEDAQRLEAALARRATLVTAEPETWPPAAVVVGVADDEPVVHDLEEARTTVITGPDANEVRGALAAALTGLVSASWSAETSVFLSGEELGWVADLDQPLLHGIGSVEDGVAELERQAAARRLALGRANGTTLAELRADAETAEAWQPQVHLFTETPSPEQWRRIRVALRSDSLAPEGVGACLLTVAELARLPECGEALLLDGDTARLTGRGVTFVPQVIREPARHALMDLFHTTAKSSTVPAPWWSSSDELPANLRLLEPATMRCDEEDLVTETDYDQPTVLVLGPIQLAAARGTEPSRARQQCLEYAAWVHQNPGRTAAMMNRSLMVADSTRRSNLSRLRTWLGSSEDGEPYLPDAYTGRIALHPAVGTDWEHLQLLVGPGVDRASTDALVDALRLVRGAPLADAAPGCWHWAEEWRTDMMSTIRDIGVVLTQRALASGNIDVARWAAARALKAAPEDELLMVERVRTEHAAGNHREVERLVLHLNRVARILDVDLSEQTVAALQEVMEGRTRARFA</sequence>
<dbReference type="PANTHER" id="PTHR34700">
    <property type="entry name" value="POTASSIUM BINDING PROTEIN KBP"/>
    <property type="match status" value="1"/>
</dbReference>
<gene>
    <name evidence="4" type="ORF">ACFP57_13685</name>
</gene>
<evidence type="ECO:0000256" key="1">
    <source>
        <dbReference type="SAM" id="MobiDB-lite"/>
    </source>
</evidence>
<dbReference type="Proteomes" id="UP001596266">
    <property type="component" value="Unassembled WGS sequence"/>
</dbReference>
<feature type="domain" description="LysM" evidence="3">
    <location>
        <begin position="226"/>
        <end position="275"/>
    </location>
</feature>
<dbReference type="InterPro" id="IPR036779">
    <property type="entry name" value="LysM_dom_sf"/>
</dbReference>
<accession>A0ABW1X778</accession>
<dbReference type="Gene3D" id="1.25.40.10">
    <property type="entry name" value="Tetratricopeptide repeat domain"/>
    <property type="match status" value="1"/>
</dbReference>
<dbReference type="InterPro" id="IPR018392">
    <property type="entry name" value="LysM"/>
</dbReference>
<dbReference type="Pfam" id="PF01476">
    <property type="entry name" value="LysM"/>
    <property type="match status" value="2"/>
</dbReference>
<dbReference type="InterPro" id="IPR011990">
    <property type="entry name" value="TPR-like_helical_dom_sf"/>
</dbReference>
<keyword evidence="2" id="KW-0472">Membrane</keyword>
<protein>
    <submittedName>
        <fullName evidence="4">LysM peptidoglycan-binding domain-containing protein</fullName>
    </submittedName>
</protein>
<name>A0ABW1X778_9ACTN</name>
<evidence type="ECO:0000313" key="5">
    <source>
        <dbReference type="Proteomes" id="UP001596266"/>
    </source>
</evidence>